<dbReference type="Proteomes" id="UP000887568">
    <property type="component" value="Unplaced"/>
</dbReference>
<dbReference type="AlphaFoldDB" id="A0A914A381"/>
<protein>
    <submittedName>
        <fullName evidence="3">Uncharacterized protein</fullName>
    </submittedName>
</protein>
<feature type="chain" id="PRO_5037020448" evidence="2">
    <location>
        <begin position="22"/>
        <end position="316"/>
    </location>
</feature>
<feature type="region of interest" description="Disordered" evidence="1">
    <location>
        <begin position="184"/>
        <end position="247"/>
    </location>
</feature>
<sequence length="316" mass="35256">MGVKWMCLLFTLTVITGQIHGTVDARAQGSRLSANVQAKRDQYETRSLSNEEEHDSHSDINKIWNLIMTLEVATARLEKIQSELDGKITSIEQELMSNHGLDSASLLLSQPVPDEAVVNTDIMQVTFMDQIVMPTVPDQDDGVGQGTQTVPLALEDQVSVISGEQQQQQQDDKHKESELLQQDHLQQTQPQSQQDQQSQPPPLQQSPTQSEPSQADQKQSQTTQLRQEQPTQEPPLQQIQQGAAGSELSEIDKIIALASGLSRRQKARPSGQVRSSARNPPIWQDDRRAKVPPFLEAIAREGRMVEREGLPWLSIK</sequence>
<feature type="compositionally biased region" description="Low complexity" evidence="1">
    <location>
        <begin position="221"/>
        <end position="241"/>
    </location>
</feature>
<feature type="compositionally biased region" description="Basic and acidic residues" evidence="1">
    <location>
        <begin position="38"/>
        <end position="55"/>
    </location>
</feature>
<dbReference type="OrthoDB" id="10543402at2759"/>
<organism evidence="3 4">
    <name type="scientific">Patiria miniata</name>
    <name type="common">Bat star</name>
    <name type="synonym">Asterina miniata</name>
    <dbReference type="NCBI Taxonomy" id="46514"/>
    <lineage>
        <taxon>Eukaryota</taxon>
        <taxon>Metazoa</taxon>
        <taxon>Echinodermata</taxon>
        <taxon>Eleutherozoa</taxon>
        <taxon>Asterozoa</taxon>
        <taxon>Asteroidea</taxon>
        <taxon>Valvatacea</taxon>
        <taxon>Valvatida</taxon>
        <taxon>Asterinidae</taxon>
        <taxon>Patiria</taxon>
    </lineage>
</organism>
<feature type="compositionally biased region" description="Low complexity" evidence="1">
    <location>
        <begin position="205"/>
        <end position="214"/>
    </location>
</feature>
<reference evidence="3" key="1">
    <citation type="submission" date="2022-11" db="UniProtKB">
        <authorList>
            <consortium name="EnsemblMetazoa"/>
        </authorList>
    </citation>
    <scope>IDENTIFICATION</scope>
</reference>
<keyword evidence="4" id="KW-1185">Reference proteome</keyword>
<evidence type="ECO:0000313" key="3">
    <source>
        <dbReference type="EnsemblMetazoa" id="XP_038058297.1"/>
    </source>
</evidence>
<dbReference type="RefSeq" id="XP_038058297.1">
    <property type="nucleotide sequence ID" value="XM_038202369.1"/>
</dbReference>
<dbReference type="GeneID" id="119729689"/>
<dbReference type="EnsemblMetazoa" id="XM_038202369.1">
    <property type="protein sequence ID" value="XP_038058297.1"/>
    <property type="gene ID" value="LOC119729689"/>
</dbReference>
<evidence type="ECO:0000313" key="4">
    <source>
        <dbReference type="Proteomes" id="UP000887568"/>
    </source>
</evidence>
<feature type="compositionally biased region" description="Low complexity" evidence="1">
    <location>
        <begin position="184"/>
        <end position="198"/>
    </location>
</feature>
<evidence type="ECO:0000256" key="1">
    <source>
        <dbReference type="SAM" id="MobiDB-lite"/>
    </source>
</evidence>
<name>A0A914A381_PATMI</name>
<feature type="region of interest" description="Disordered" evidence="1">
    <location>
        <begin position="261"/>
        <end position="285"/>
    </location>
</feature>
<evidence type="ECO:0000256" key="2">
    <source>
        <dbReference type="SAM" id="SignalP"/>
    </source>
</evidence>
<keyword evidence="2" id="KW-0732">Signal</keyword>
<feature type="region of interest" description="Disordered" evidence="1">
    <location>
        <begin position="30"/>
        <end position="55"/>
    </location>
</feature>
<feature type="signal peptide" evidence="2">
    <location>
        <begin position="1"/>
        <end position="21"/>
    </location>
</feature>
<proteinExistence type="predicted"/>
<dbReference type="OMA" id="GKMVERE"/>
<accession>A0A914A381</accession>